<comment type="caution">
    <text evidence="2">The sequence shown here is derived from an EMBL/GenBank/DDBJ whole genome shotgun (WGS) entry which is preliminary data.</text>
</comment>
<protein>
    <submittedName>
        <fullName evidence="2">Uncharacterized protein</fullName>
    </submittedName>
</protein>
<evidence type="ECO:0000313" key="2">
    <source>
        <dbReference type="EMBL" id="CAJ1955871.1"/>
    </source>
</evidence>
<organism evidence="2 3">
    <name type="scientific">Cylindrotheca closterium</name>
    <dbReference type="NCBI Taxonomy" id="2856"/>
    <lineage>
        <taxon>Eukaryota</taxon>
        <taxon>Sar</taxon>
        <taxon>Stramenopiles</taxon>
        <taxon>Ochrophyta</taxon>
        <taxon>Bacillariophyta</taxon>
        <taxon>Bacillariophyceae</taxon>
        <taxon>Bacillariophycidae</taxon>
        <taxon>Bacillariales</taxon>
        <taxon>Bacillariaceae</taxon>
        <taxon>Cylindrotheca</taxon>
    </lineage>
</organism>
<feature type="region of interest" description="Disordered" evidence="1">
    <location>
        <begin position="1"/>
        <end position="20"/>
    </location>
</feature>
<reference evidence="2" key="1">
    <citation type="submission" date="2023-08" db="EMBL/GenBank/DDBJ databases">
        <authorList>
            <person name="Audoor S."/>
            <person name="Bilcke G."/>
        </authorList>
    </citation>
    <scope>NUCLEOTIDE SEQUENCE</scope>
</reference>
<gene>
    <name evidence="2" type="ORF">CYCCA115_LOCUS15962</name>
</gene>
<dbReference type="EMBL" id="CAKOGP040001901">
    <property type="protein sequence ID" value="CAJ1955871.1"/>
    <property type="molecule type" value="Genomic_DNA"/>
</dbReference>
<evidence type="ECO:0000313" key="3">
    <source>
        <dbReference type="Proteomes" id="UP001295423"/>
    </source>
</evidence>
<name>A0AAD2G040_9STRA</name>
<dbReference type="AlphaFoldDB" id="A0AAD2G040"/>
<proteinExistence type="predicted"/>
<feature type="region of interest" description="Disordered" evidence="1">
    <location>
        <begin position="163"/>
        <end position="205"/>
    </location>
</feature>
<sequence length="449" mass="50838">MGRSEDADTLTSVTSEETKSDKLALVPATKYRKATQEVRNHQIAIDGVDVDEWAKSVPDDGSVDEQTGSFNRMILLISLKPHCVVPTNGLYKVHPGQASDLDWLECNMAGLFDLDPAHVPQLRPPDFEAYKSGRQPSVLFVPEAPINFVIESTPLQNKPIDLTHKLSSSEPRRSPRCKTHSEDGRWNSKDKSAGPGPPPCDPNAHDSVLTVNPVYKNLNSVMKLRKRNWERLRMDFKWLPKLDIQRLFPWNIAYLARSPVETHHEHKYHLLPSSLESICHMLGTVGIAEHPGCHMAYKFLFLETDNFLFPSEICSARSPITLHKRLDLPDGEELTLPTIISSIDLSDGEELTIPTKIKSRDNRTIITVVYSSDHESDIEDVLLGNCGLIGQTFLLSQDEGYVRCAKIVELNYKHNCNRDIQPTRIQLCLNIDKGEYERVMAYHEIHVRH</sequence>
<accession>A0AAD2G040</accession>
<evidence type="ECO:0000256" key="1">
    <source>
        <dbReference type="SAM" id="MobiDB-lite"/>
    </source>
</evidence>
<keyword evidence="3" id="KW-1185">Reference proteome</keyword>
<feature type="compositionally biased region" description="Basic and acidic residues" evidence="1">
    <location>
        <begin position="179"/>
        <end position="192"/>
    </location>
</feature>
<dbReference type="Proteomes" id="UP001295423">
    <property type="component" value="Unassembled WGS sequence"/>
</dbReference>